<dbReference type="OrthoDB" id="3485856at2759"/>
<evidence type="ECO:0000313" key="2">
    <source>
        <dbReference type="EMBL" id="KAF2419687.1"/>
    </source>
</evidence>
<feature type="compositionally biased region" description="Basic and acidic residues" evidence="1">
    <location>
        <begin position="322"/>
        <end position="351"/>
    </location>
</feature>
<dbReference type="EMBL" id="MU007117">
    <property type="protein sequence ID" value="KAF2419687.1"/>
    <property type="molecule type" value="Genomic_DNA"/>
</dbReference>
<organism evidence="2 3">
    <name type="scientific">Tothia fuscella</name>
    <dbReference type="NCBI Taxonomy" id="1048955"/>
    <lineage>
        <taxon>Eukaryota</taxon>
        <taxon>Fungi</taxon>
        <taxon>Dikarya</taxon>
        <taxon>Ascomycota</taxon>
        <taxon>Pezizomycotina</taxon>
        <taxon>Dothideomycetes</taxon>
        <taxon>Pleosporomycetidae</taxon>
        <taxon>Venturiales</taxon>
        <taxon>Cylindrosympodiaceae</taxon>
        <taxon>Tothia</taxon>
    </lineage>
</organism>
<keyword evidence="3" id="KW-1185">Reference proteome</keyword>
<dbReference type="AlphaFoldDB" id="A0A9P4TTH4"/>
<comment type="caution">
    <text evidence="2">The sequence shown here is derived from an EMBL/GenBank/DDBJ whole genome shotgun (WGS) entry which is preliminary data.</text>
</comment>
<evidence type="ECO:0000313" key="3">
    <source>
        <dbReference type="Proteomes" id="UP000800235"/>
    </source>
</evidence>
<protein>
    <submittedName>
        <fullName evidence="2">Uncharacterized protein</fullName>
    </submittedName>
</protein>
<name>A0A9P4TTH4_9PEZI</name>
<dbReference type="Proteomes" id="UP000800235">
    <property type="component" value="Unassembled WGS sequence"/>
</dbReference>
<accession>A0A9P4TTH4</accession>
<feature type="region of interest" description="Disordered" evidence="1">
    <location>
        <begin position="303"/>
        <end position="358"/>
    </location>
</feature>
<evidence type="ECO:0000256" key="1">
    <source>
        <dbReference type="SAM" id="MobiDB-lite"/>
    </source>
</evidence>
<gene>
    <name evidence="2" type="ORF">EJ08DRAFT_598800</name>
</gene>
<reference evidence="2" key="1">
    <citation type="journal article" date="2020" name="Stud. Mycol.">
        <title>101 Dothideomycetes genomes: a test case for predicting lifestyles and emergence of pathogens.</title>
        <authorList>
            <person name="Haridas S."/>
            <person name="Albert R."/>
            <person name="Binder M."/>
            <person name="Bloem J."/>
            <person name="Labutti K."/>
            <person name="Salamov A."/>
            <person name="Andreopoulos B."/>
            <person name="Baker S."/>
            <person name="Barry K."/>
            <person name="Bills G."/>
            <person name="Bluhm B."/>
            <person name="Cannon C."/>
            <person name="Castanera R."/>
            <person name="Culley D."/>
            <person name="Daum C."/>
            <person name="Ezra D."/>
            <person name="Gonzalez J."/>
            <person name="Henrissat B."/>
            <person name="Kuo A."/>
            <person name="Liang C."/>
            <person name="Lipzen A."/>
            <person name="Lutzoni F."/>
            <person name="Magnuson J."/>
            <person name="Mondo S."/>
            <person name="Nolan M."/>
            <person name="Ohm R."/>
            <person name="Pangilinan J."/>
            <person name="Park H.-J."/>
            <person name="Ramirez L."/>
            <person name="Alfaro M."/>
            <person name="Sun H."/>
            <person name="Tritt A."/>
            <person name="Yoshinaga Y."/>
            <person name="Zwiers L.-H."/>
            <person name="Turgeon B."/>
            <person name="Goodwin S."/>
            <person name="Spatafora J."/>
            <person name="Crous P."/>
            <person name="Grigoriev I."/>
        </authorList>
    </citation>
    <scope>NUCLEOTIDE SEQUENCE</scope>
    <source>
        <strain evidence="2">CBS 130266</strain>
    </source>
</reference>
<proteinExistence type="predicted"/>
<sequence>MATLQDIPIRFKQVTPTPTLIHALSTLPRPEQKTSPKIQEILSLFNDIKAGKNVNIALWEEIQLEPAEYDQLESEIHQDKLLEGYIQDKLRYDYNRETSRLVVRMPSTIHEYLIESIKLSIHDQLEEIRRGSGMASDFAQKIYPAGSATISLKQSKHDPDASFQHDDARYPGVILEVAYSQKLKNLDRLAHTYLSGSHANVQAVVGINLPYGGDCCRKATLSVWRTRVVRTDTGKKLRVVKEPADEEFRDAQGNLADNCGLQLRLKDFAYEELTQDIADREDELKISAQQLYEFLCAAETKTERGESRGEHSLPLGVEIEERESTPEEEIRSSDEMKYSRDEEKAAERVEKDDSDYEE</sequence>